<dbReference type="EMBL" id="AP019835">
    <property type="protein sequence ID" value="BBM50792.1"/>
    <property type="molecule type" value="Genomic_DNA"/>
</dbReference>
<dbReference type="SMART" id="SM00530">
    <property type="entry name" value="HTH_XRE"/>
    <property type="match status" value="1"/>
</dbReference>
<dbReference type="GO" id="GO:0003677">
    <property type="term" value="F:DNA binding"/>
    <property type="evidence" value="ECO:0007669"/>
    <property type="project" value="UniProtKB-KW"/>
</dbReference>
<gene>
    <name evidence="3" type="ORF">JMUB3934_2104</name>
</gene>
<evidence type="ECO:0000313" key="3">
    <source>
        <dbReference type="EMBL" id="BBM50792.1"/>
    </source>
</evidence>
<dbReference type="PROSITE" id="PS50943">
    <property type="entry name" value="HTH_CROC1"/>
    <property type="match status" value="1"/>
</dbReference>
<organism evidence="3 4">
    <name type="scientific">Leptotrichia wadei</name>
    <dbReference type="NCBI Taxonomy" id="157687"/>
    <lineage>
        <taxon>Bacteria</taxon>
        <taxon>Fusobacteriati</taxon>
        <taxon>Fusobacteriota</taxon>
        <taxon>Fusobacteriia</taxon>
        <taxon>Fusobacteriales</taxon>
        <taxon>Leptotrichiaceae</taxon>
        <taxon>Leptotrichia</taxon>
    </lineage>
</organism>
<dbReference type="PANTHER" id="PTHR46558">
    <property type="entry name" value="TRACRIPTIONAL REGULATORY PROTEIN-RELATED-RELATED"/>
    <property type="match status" value="1"/>
</dbReference>
<proteinExistence type="predicted"/>
<reference evidence="3 4" key="1">
    <citation type="submission" date="2019-07" db="EMBL/GenBank/DDBJ databases">
        <title>Complete Genome Sequence of Leptotrichia wadei Strain JMUB3934.</title>
        <authorList>
            <person name="Watanabe S."/>
            <person name="Cui L."/>
        </authorList>
    </citation>
    <scope>NUCLEOTIDE SEQUENCE [LARGE SCALE GENOMIC DNA]</scope>
    <source>
        <strain evidence="3 4">JMUB3934</strain>
    </source>
</reference>
<dbReference type="PANTHER" id="PTHR46558:SF4">
    <property type="entry name" value="DNA-BIDING PHAGE PROTEIN"/>
    <property type="match status" value="1"/>
</dbReference>
<dbReference type="InterPro" id="IPR001387">
    <property type="entry name" value="Cro/C1-type_HTH"/>
</dbReference>
<evidence type="ECO:0000313" key="4">
    <source>
        <dbReference type="Proteomes" id="UP000321501"/>
    </source>
</evidence>
<dbReference type="CDD" id="cd00093">
    <property type="entry name" value="HTH_XRE"/>
    <property type="match status" value="1"/>
</dbReference>
<feature type="domain" description="HTH cro/C1-type" evidence="2">
    <location>
        <begin position="7"/>
        <end position="61"/>
    </location>
</feature>
<protein>
    <recommendedName>
        <fullName evidence="2">HTH cro/C1-type domain-containing protein</fullName>
    </recommendedName>
</protein>
<dbReference type="RefSeq" id="WP_146964896.1">
    <property type="nucleotide sequence ID" value="NZ_AP019835.1"/>
</dbReference>
<evidence type="ECO:0000259" key="2">
    <source>
        <dbReference type="PROSITE" id="PS50943"/>
    </source>
</evidence>
<sequence length="205" mass="24174">MKLNEKIKQLRIDNNITQRELAQKLGVSIPTLQKYEYGTLKIKSEILIKMCDIFQIELNELTKFLEKEDFKNFEREKKIYQNSLLSKSRSFQKEKDFEDNLKILETLSKFNRFSVQRSDKGVILKIRTGVFVEYFEIPRENLDKVVFFLNENVVNVLKGYCHILNAFIGVEETSTKEMVRVEKGDNGNYVVIDSDKNKKLQKDND</sequence>
<evidence type="ECO:0000256" key="1">
    <source>
        <dbReference type="ARBA" id="ARBA00023125"/>
    </source>
</evidence>
<dbReference type="AlphaFoldDB" id="A0A510KGH8"/>
<name>A0A510KGH8_9FUSO</name>
<dbReference type="Proteomes" id="UP000321501">
    <property type="component" value="Chromosome"/>
</dbReference>
<dbReference type="Pfam" id="PF01381">
    <property type="entry name" value="HTH_3"/>
    <property type="match status" value="1"/>
</dbReference>
<dbReference type="SUPFAM" id="SSF47413">
    <property type="entry name" value="lambda repressor-like DNA-binding domains"/>
    <property type="match status" value="1"/>
</dbReference>
<dbReference type="Gene3D" id="1.10.260.40">
    <property type="entry name" value="lambda repressor-like DNA-binding domains"/>
    <property type="match status" value="1"/>
</dbReference>
<dbReference type="InterPro" id="IPR010982">
    <property type="entry name" value="Lambda_DNA-bd_dom_sf"/>
</dbReference>
<keyword evidence="1" id="KW-0238">DNA-binding</keyword>
<accession>A0A510KGH8</accession>